<dbReference type="InterPro" id="IPR000383">
    <property type="entry name" value="Xaa-Pro-like_dom"/>
</dbReference>
<dbReference type="InterPro" id="IPR029058">
    <property type="entry name" value="AB_hydrolase_fold"/>
</dbReference>
<reference evidence="4 5" key="1">
    <citation type="journal article" date="2019" name="Int. J. Syst. Evol. Microbiol.">
        <title>The Global Catalogue of Microorganisms (GCM) 10K type strain sequencing project: providing services to taxonomists for standard genome sequencing and annotation.</title>
        <authorList>
            <consortium name="The Broad Institute Genomics Platform"/>
            <consortium name="The Broad Institute Genome Sequencing Center for Infectious Disease"/>
            <person name="Wu L."/>
            <person name="Ma J."/>
        </authorList>
    </citation>
    <scope>NUCLEOTIDE SEQUENCE [LARGE SCALE GENOMIC DNA]</scope>
    <source>
        <strain evidence="4 5">CGMCC 1.12543</strain>
    </source>
</reference>
<dbReference type="NCBIfam" id="TIGR00976">
    <property type="entry name" value="CocE_NonD"/>
    <property type="match status" value="2"/>
</dbReference>
<protein>
    <submittedName>
        <fullName evidence="4">CocE/NonD family hydrolase</fullName>
    </submittedName>
</protein>
<evidence type="ECO:0000259" key="3">
    <source>
        <dbReference type="SMART" id="SM00939"/>
    </source>
</evidence>
<gene>
    <name evidence="4" type="ORF">ACFPYI_19960</name>
</gene>
<evidence type="ECO:0000256" key="1">
    <source>
        <dbReference type="ARBA" id="ARBA00022801"/>
    </source>
</evidence>
<dbReference type="Gene3D" id="3.40.50.1820">
    <property type="entry name" value="alpha/beta hydrolase"/>
    <property type="match status" value="1"/>
</dbReference>
<dbReference type="EMBL" id="JBHSQH010000002">
    <property type="protein sequence ID" value="MFC5973611.1"/>
    <property type="molecule type" value="Genomic_DNA"/>
</dbReference>
<feature type="domain" description="Xaa-Pro dipeptidyl-peptidase C-terminal" evidence="3">
    <location>
        <begin position="325"/>
        <end position="622"/>
    </location>
</feature>
<dbReference type="Pfam" id="PF08530">
    <property type="entry name" value="PepX_C"/>
    <property type="match status" value="1"/>
</dbReference>
<comment type="caution">
    <text evidence="4">The sequence shown here is derived from an EMBL/GenBank/DDBJ whole genome shotgun (WGS) entry which is preliminary data.</text>
</comment>
<dbReference type="Proteomes" id="UP001596099">
    <property type="component" value="Unassembled WGS sequence"/>
</dbReference>
<dbReference type="AlphaFoldDB" id="A0ABD5RSV0"/>
<dbReference type="RefSeq" id="WP_247420692.1">
    <property type="nucleotide sequence ID" value="NZ_JALLGW010000003.1"/>
</dbReference>
<dbReference type="SMART" id="SM00939">
    <property type="entry name" value="PepX_C"/>
    <property type="match status" value="1"/>
</dbReference>
<sequence length="632" mass="71666">MTSTPEYSVHVDLDVMVEMRDGTRLATDVFRPADPGTGEPLDEPVPALLERTPYDKRGNLQRHGEWFAERGYAVAVQDVRGRFRSEGEFYIFVNEPEDGHDTVEWLAEQPYCDGQVGTLGSSYGAWVQSGLATQDPPHLEAMFVNQGAANGWEATFRHNGAFELRWLCWAFVHGSGFAKRALEDPDLQTMLANVDTRDLLADGPVRKGESPLRHLPNYEEWAFDVMTTDGTDELWQRPGLNFEAHYEESADVPTVYAGAWYDSYAKATCDNFEALAERKESDHFLVMGPWTHGWEAYPLPSWKKTYSGELEFGPESTIDYQTLRLRFFDHYLKGRDTWTDQPTVQYWQMGTGDGRKTGEGRLFHGGEWRTADEWPLPDTEFTRYYAHPNGRLSPEEPAVDVASTTYRFDPSNPVPTVGGNCSSYAAFEQRDEPLLEYPLSERKKLNITGSGGYDQRTRPDTFGAEAPYGPLERRSDVLVYRTPPLEEAVEITGPITVRVHAETDAPDTDFTAKLLDEYPPSKEFPQGFAANLSDSICRARYRGYRTEPDFVEPDTVYEFEMEPYPTANVFEAGHSIRLDVSSSNFPRYDVNDNTGGSLYGGRDRRVAHNTVYHCREYPTHVELPVRSVVGRE</sequence>
<evidence type="ECO:0000256" key="2">
    <source>
        <dbReference type="SAM" id="MobiDB-lite"/>
    </source>
</evidence>
<dbReference type="InterPro" id="IPR050585">
    <property type="entry name" value="Xaa-Pro_dipeptidyl-ppase/CocE"/>
</dbReference>
<accession>A0ABD5RSV0</accession>
<dbReference type="InterPro" id="IPR008979">
    <property type="entry name" value="Galactose-bd-like_sf"/>
</dbReference>
<organism evidence="4 5">
    <name type="scientific">Halomarina salina</name>
    <dbReference type="NCBI Taxonomy" id="1872699"/>
    <lineage>
        <taxon>Archaea</taxon>
        <taxon>Methanobacteriati</taxon>
        <taxon>Methanobacteriota</taxon>
        <taxon>Stenosarchaea group</taxon>
        <taxon>Halobacteria</taxon>
        <taxon>Halobacteriales</taxon>
        <taxon>Natronomonadaceae</taxon>
        <taxon>Halomarina</taxon>
    </lineage>
</organism>
<keyword evidence="5" id="KW-1185">Reference proteome</keyword>
<proteinExistence type="predicted"/>
<keyword evidence="1 4" id="KW-0378">Hydrolase</keyword>
<dbReference type="Gene3D" id="1.10.3020.10">
    <property type="entry name" value="alpha-amino acid ester hydrolase ( Helical cap domain)"/>
    <property type="match status" value="1"/>
</dbReference>
<dbReference type="InterPro" id="IPR013736">
    <property type="entry name" value="Xaa-Pro_dipept_C"/>
</dbReference>
<dbReference type="PANTHER" id="PTHR43056:SF10">
    <property type="entry name" value="COCE_NOND FAMILY, PUTATIVE (AFU_ORTHOLOGUE AFUA_7G00600)-RELATED"/>
    <property type="match status" value="1"/>
</dbReference>
<dbReference type="Pfam" id="PF02129">
    <property type="entry name" value="Peptidase_S15"/>
    <property type="match status" value="1"/>
</dbReference>
<feature type="region of interest" description="Disordered" evidence="2">
    <location>
        <begin position="446"/>
        <end position="468"/>
    </location>
</feature>
<name>A0ABD5RSV0_9EURY</name>
<dbReference type="GO" id="GO:0016787">
    <property type="term" value="F:hydrolase activity"/>
    <property type="evidence" value="ECO:0007669"/>
    <property type="project" value="UniProtKB-KW"/>
</dbReference>
<dbReference type="SUPFAM" id="SSF49785">
    <property type="entry name" value="Galactose-binding domain-like"/>
    <property type="match status" value="1"/>
</dbReference>
<evidence type="ECO:0000313" key="4">
    <source>
        <dbReference type="EMBL" id="MFC5973611.1"/>
    </source>
</evidence>
<dbReference type="Gene3D" id="2.60.120.260">
    <property type="entry name" value="Galactose-binding domain-like"/>
    <property type="match status" value="1"/>
</dbReference>
<dbReference type="InterPro" id="IPR005674">
    <property type="entry name" value="CocE/Ser_esterase"/>
</dbReference>
<dbReference type="PANTHER" id="PTHR43056">
    <property type="entry name" value="PEPTIDASE S9 PROLYL OLIGOPEPTIDASE"/>
    <property type="match status" value="1"/>
</dbReference>
<dbReference type="SUPFAM" id="SSF53474">
    <property type="entry name" value="alpha/beta-Hydrolases"/>
    <property type="match status" value="1"/>
</dbReference>
<evidence type="ECO:0000313" key="5">
    <source>
        <dbReference type="Proteomes" id="UP001596099"/>
    </source>
</evidence>